<dbReference type="InterPro" id="IPR000182">
    <property type="entry name" value="GNAT_dom"/>
</dbReference>
<evidence type="ECO:0000313" key="3">
    <source>
        <dbReference type="Proteomes" id="UP000269157"/>
    </source>
</evidence>
<dbReference type="InterPro" id="IPR053144">
    <property type="entry name" value="Acetyltransferase_Butenolide"/>
</dbReference>
<gene>
    <name evidence="2" type="ORF">BCF46_0963</name>
</gene>
<reference evidence="2 3" key="1">
    <citation type="submission" date="2018-10" db="EMBL/GenBank/DDBJ databases">
        <title>Genomic Encyclopedia of Archaeal and Bacterial Type Strains, Phase II (KMG-II): from individual species to whole genera.</title>
        <authorList>
            <person name="Goeker M."/>
        </authorList>
    </citation>
    <scope>NUCLEOTIDE SEQUENCE [LARGE SCALE GENOMIC DNA]</scope>
    <source>
        <strain evidence="2 3">DSM 29466</strain>
    </source>
</reference>
<dbReference type="PANTHER" id="PTHR43233:SF1">
    <property type="entry name" value="FAMILY N-ACETYLTRANSFERASE, PUTATIVE (AFU_ORTHOLOGUE AFUA_6G03350)-RELATED"/>
    <property type="match status" value="1"/>
</dbReference>
<protein>
    <submittedName>
        <fullName evidence="2">Acetyltransferase (GNAT) family protein</fullName>
    </submittedName>
</protein>
<dbReference type="OrthoDB" id="7585366at2"/>
<organism evidence="2 3">
    <name type="scientific">Litoreibacter meonggei</name>
    <dbReference type="NCBI Taxonomy" id="1049199"/>
    <lineage>
        <taxon>Bacteria</taxon>
        <taxon>Pseudomonadati</taxon>
        <taxon>Pseudomonadota</taxon>
        <taxon>Alphaproteobacteria</taxon>
        <taxon>Rhodobacterales</taxon>
        <taxon>Roseobacteraceae</taxon>
        <taxon>Litoreibacter</taxon>
    </lineage>
</organism>
<dbReference type="Proteomes" id="UP000269157">
    <property type="component" value="Unassembled WGS sequence"/>
</dbReference>
<dbReference type="Gene3D" id="3.40.630.30">
    <property type="match status" value="1"/>
</dbReference>
<dbReference type="RefSeq" id="WP_121022183.1">
    <property type="nucleotide sequence ID" value="NZ_RCCE01000001.1"/>
</dbReference>
<name>A0A497X636_9RHOB</name>
<comment type="caution">
    <text evidence="2">The sequence shown here is derived from an EMBL/GenBank/DDBJ whole genome shotgun (WGS) entry which is preliminary data.</text>
</comment>
<feature type="domain" description="N-acetyltransferase" evidence="1">
    <location>
        <begin position="1"/>
        <end position="128"/>
    </location>
</feature>
<dbReference type="AlphaFoldDB" id="A0A497X636"/>
<evidence type="ECO:0000259" key="1">
    <source>
        <dbReference type="PROSITE" id="PS51186"/>
    </source>
</evidence>
<dbReference type="InterPro" id="IPR016181">
    <property type="entry name" value="Acyl_CoA_acyltransferase"/>
</dbReference>
<accession>A0A497X636</accession>
<sequence length="128" mass="14862">MIYSDLIPDNFRYDRFFQGWPKKPSQEMIDASFKNSDSCTFAISDDGQVAGFCCSLSDRNIFSFISLLEVLPEYQGKGIGSRLIEETQRKYKTLYSLDLVCDDKMIGFYKEKGFKKLNAMSIRRFENL</sequence>
<proteinExistence type="predicted"/>
<dbReference type="PROSITE" id="PS51186">
    <property type="entry name" value="GNAT"/>
    <property type="match status" value="1"/>
</dbReference>
<dbReference type="PANTHER" id="PTHR43233">
    <property type="entry name" value="FAMILY N-ACETYLTRANSFERASE, PUTATIVE (AFU_ORTHOLOGUE AFUA_6G03350)-RELATED"/>
    <property type="match status" value="1"/>
</dbReference>
<keyword evidence="3" id="KW-1185">Reference proteome</keyword>
<dbReference type="SUPFAM" id="SSF55729">
    <property type="entry name" value="Acyl-CoA N-acyltransferases (Nat)"/>
    <property type="match status" value="1"/>
</dbReference>
<dbReference type="CDD" id="cd04301">
    <property type="entry name" value="NAT_SF"/>
    <property type="match status" value="1"/>
</dbReference>
<evidence type="ECO:0000313" key="2">
    <source>
        <dbReference type="EMBL" id="RLJ60757.1"/>
    </source>
</evidence>
<dbReference type="Pfam" id="PF00583">
    <property type="entry name" value="Acetyltransf_1"/>
    <property type="match status" value="1"/>
</dbReference>
<keyword evidence="2" id="KW-0808">Transferase</keyword>
<dbReference type="GO" id="GO:0016747">
    <property type="term" value="F:acyltransferase activity, transferring groups other than amino-acyl groups"/>
    <property type="evidence" value="ECO:0007669"/>
    <property type="project" value="InterPro"/>
</dbReference>
<dbReference type="EMBL" id="RCCE01000001">
    <property type="protein sequence ID" value="RLJ60757.1"/>
    <property type="molecule type" value="Genomic_DNA"/>
</dbReference>